<dbReference type="PROSITE" id="PS00608">
    <property type="entry name" value="GLYCOSYL_HYDROL_F2_2"/>
    <property type="match status" value="1"/>
</dbReference>
<dbReference type="Gene3D" id="2.60.40.10">
    <property type="entry name" value="Immunoglobulins"/>
    <property type="match status" value="1"/>
</dbReference>
<feature type="domain" description="SCP2" evidence="7">
    <location>
        <begin position="642"/>
        <end position="711"/>
    </location>
</feature>
<dbReference type="NCBIfam" id="NF007538">
    <property type="entry name" value="PRK10150.1"/>
    <property type="match status" value="1"/>
</dbReference>
<dbReference type="Gene3D" id="3.20.20.80">
    <property type="entry name" value="Glycosidases"/>
    <property type="match status" value="1"/>
</dbReference>
<evidence type="ECO:0000313" key="10">
    <source>
        <dbReference type="EMBL" id="PJF49079.1"/>
    </source>
</evidence>
<dbReference type="PANTHER" id="PTHR10066">
    <property type="entry name" value="BETA-GLUCURONIDASE"/>
    <property type="match status" value="1"/>
</dbReference>
<dbReference type="PRINTS" id="PR00132">
    <property type="entry name" value="GLHYDRLASE2"/>
</dbReference>
<dbReference type="SUPFAM" id="SSF49785">
    <property type="entry name" value="Galactose-binding domain-like"/>
    <property type="match status" value="1"/>
</dbReference>
<dbReference type="Pfam" id="PF02836">
    <property type="entry name" value="Glyco_hydro_2_C"/>
    <property type="match status" value="1"/>
</dbReference>
<evidence type="ECO:0000259" key="8">
    <source>
        <dbReference type="Pfam" id="PF02836"/>
    </source>
</evidence>
<protein>
    <recommendedName>
        <fullName evidence="3">Beta-glucuronidase</fullName>
        <ecNumber evidence="2">3.2.1.31</ecNumber>
    </recommendedName>
</protein>
<dbReference type="InterPro" id="IPR003033">
    <property type="entry name" value="SCP2_sterol-bd_dom"/>
</dbReference>
<dbReference type="Gene3D" id="2.60.120.260">
    <property type="entry name" value="Galactose-binding domain-like"/>
    <property type="match status" value="1"/>
</dbReference>
<dbReference type="InterPro" id="IPR006103">
    <property type="entry name" value="Glyco_hydro_2_cat"/>
</dbReference>
<dbReference type="FunFam" id="3.20.20.80:FF:000080">
    <property type="entry name" value="Beta-glucuronidase UidA"/>
    <property type="match status" value="1"/>
</dbReference>
<dbReference type="InterPro" id="IPR006101">
    <property type="entry name" value="Glyco_hydro_2"/>
</dbReference>
<organism evidence="10 11">
    <name type="scientific">Candidatus Thermofonsia Clade 3 bacterium</name>
    <dbReference type="NCBI Taxonomy" id="2364212"/>
    <lineage>
        <taxon>Bacteria</taxon>
        <taxon>Bacillati</taxon>
        <taxon>Chloroflexota</taxon>
        <taxon>Candidatus Thermofontia</taxon>
        <taxon>Candidatus Thermofonsia Clade 3</taxon>
    </lineage>
</organism>
<evidence type="ECO:0000256" key="1">
    <source>
        <dbReference type="ARBA" id="ARBA00007401"/>
    </source>
</evidence>
<accession>A0A2M8QH04</accession>
<evidence type="ECO:0000259" key="7">
    <source>
        <dbReference type="Pfam" id="PF02036"/>
    </source>
</evidence>
<dbReference type="EC" id="3.2.1.31" evidence="2"/>
<dbReference type="InterPro" id="IPR017853">
    <property type="entry name" value="GH"/>
</dbReference>
<dbReference type="AlphaFoldDB" id="A0A2M8QH04"/>
<dbReference type="SUPFAM" id="SSF51445">
    <property type="entry name" value="(Trans)glycosidases"/>
    <property type="match status" value="1"/>
</dbReference>
<dbReference type="PANTHER" id="PTHR10066:SF67">
    <property type="entry name" value="BETA-GLUCURONIDASE"/>
    <property type="match status" value="1"/>
</dbReference>
<dbReference type="Pfam" id="PF02837">
    <property type="entry name" value="Glyco_hydro_2_N"/>
    <property type="match status" value="1"/>
</dbReference>
<keyword evidence="5" id="KW-0326">Glycosidase</keyword>
<evidence type="ECO:0000313" key="11">
    <source>
        <dbReference type="Proteomes" id="UP000230790"/>
    </source>
</evidence>
<feature type="domain" description="Glycosyl hydrolases family 2 sugar binding" evidence="9">
    <location>
        <begin position="14"/>
        <end position="179"/>
    </location>
</feature>
<dbReference type="SUPFAM" id="SSF55718">
    <property type="entry name" value="SCP-like"/>
    <property type="match status" value="1"/>
</dbReference>
<dbReference type="GO" id="GO:0005975">
    <property type="term" value="P:carbohydrate metabolic process"/>
    <property type="evidence" value="ECO:0007669"/>
    <property type="project" value="InterPro"/>
</dbReference>
<dbReference type="InterPro" id="IPR036156">
    <property type="entry name" value="Beta-gal/glucu_dom_sf"/>
</dbReference>
<dbReference type="InterPro" id="IPR006102">
    <property type="entry name" value="Ig-like_GH2"/>
</dbReference>
<evidence type="ECO:0000259" key="9">
    <source>
        <dbReference type="Pfam" id="PF02837"/>
    </source>
</evidence>
<feature type="domain" description="Glycoside hydrolase family 2 catalytic" evidence="8">
    <location>
        <begin position="274"/>
        <end position="585"/>
    </location>
</feature>
<evidence type="ECO:0000256" key="2">
    <source>
        <dbReference type="ARBA" id="ARBA00012761"/>
    </source>
</evidence>
<comment type="similarity">
    <text evidence="1">Belongs to the glycosyl hydrolase 2 family.</text>
</comment>
<keyword evidence="4" id="KW-0378">Hydrolase</keyword>
<dbReference type="GO" id="GO:0019391">
    <property type="term" value="P:glucuronoside catabolic process"/>
    <property type="evidence" value="ECO:0007669"/>
    <property type="project" value="TreeGrafter"/>
</dbReference>
<proteinExistence type="inferred from homology"/>
<dbReference type="SUPFAM" id="SSF49303">
    <property type="entry name" value="beta-Galactosidase/glucuronidase domain"/>
    <property type="match status" value="1"/>
</dbReference>
<evidence type="ECO:0000256" key="3">
    <source>
        <dbReference type="ARBA" id="ARBA00016205"/>
    </source>
</evidence>
<gene>
    <name evidence="10" type="ORF">CUN48_00250</name>
</gene>
<dbReference type="Gene3D" id="3.30.1050.10">
    <property type="entry name" value="SCP2 sterol-binding domain"/>
    <property type="match status" value="1"/>
</dbReference>
<dbReference type="GO" id="GO:0030246">
    <property type="term" value="F:carbohydrate binding"/>
    <property type="evidence" value="ECO:0007669"/>
    <property type="project" value="TreeGrafter"/>
</dbReference>
<evidence type="ECO:0000256" key="4">
    <source>
        <dbReference type="ARBA" id="ARBA00022801"/>
    </source>
</evidence>
<reference evidence="10 11" key="1">
    <citation type="submission" date="2017-11" db="EMBL/GenBank/DDBJ databases">
        <title>Evolution of Phototrophy in the Chloroflexi Phylum Driven by Horizontal Gene Transfer.</title>
        <authorList>
            <person name="Ward L.M."/>
            <person name="Hemp J."/>
            <person name="Shih P.M."/>
            <person name="Mcglynn S.E."/>
            <person name="Fischer W."/>
        </authorList>
    </citation>
    <scope>NUCLEOTIDE SEQUENCE [LARGE SCALE GENOMIC DNA]</scope>
    <source>
        <strain evidence="10">JP3_7</strain>
    </source>
</reference>
<dbReference type="InterPro" id="IPR036527">
    <property type="entry name" value="SCP2_sterol-bd_dom_sf"/>
</dbReference>
<dbReference type="InterPro" id="IPR006104">
    <property type="entry name" value="Glyco_hydro_2_N"/>
</dbReference>
<dbReference type="InterPro" id="IPR023232">
    <property type="entry name" value="Glyco_hydro_2_AS"/>
</dbReference>
<name>A0A2M8QH04_9CHLR</name>
<dbReference type="GO" id="GO:0004566">
    <property type="term" value="F:beta-glucuronidase activity"/>
    <property type="evidence" value="ECO:0007669"/>
    <property type="project" value="UniProtKB-EC"/>
</dbReference>
<dbReference type="InterPro" id="IPR008979">
    <property type="entry name" value="Galactose-bd-like_sf"/>
</dbReference>
<dbReference type="InterPro" id="IPR013783">
    <property type="entry name" value="Ig-like_fold"/>
</dbReference>
<dbReference type="EMBL" id="PGTN01000001">
    <property type="protein sequence ID" value="PJF49079.1"/>
    <property type="molecule type" value="Genomic_DNA"/>
</dbReference>
<evidence type="ECO:0000256" key="5">
    <source>
        <dbReference type="ARBA" id="ARBA00023295"/>
    </source>
</evidence>
<dbReference type="Pfam" id="PF00703">
    <property type="entry name" value="Glyco_hydro_2"/>
    <property type="match status" value="1"/>
</dbReference>
<evidence type="ECO:0000259" key="6">
    <source>
        <dbReference type="Pfam" id="PF00703"/>
    </source>
</evidence>
<dbReference type="Pfam" id="PF02036">
    <property type="entry name" value="SCP2"/>
    <property type="match status" value="1"/>
</dbReference>
<dbReference type="Proteomes" id="UP000230790">
    <property type="component" value="Unassembled WGS sequence"/>
</dbReference>
<comment type="caution">
    <text evidence="10">The sequence shown here is derived from an EMBL/GenBank/DDBJ whole genome shotgun (WGS) entry which is preliminary data.</text>
</comment>
<feature type="domain" description="Glycoside hydrolase family 2 immunoglobulin-like beta-sandwich" evidence="6">
    <location>
        <begin position="181"/>
        <end position="272"/>
    </location>
</feature>
<sequence>MLYPYLTPSRVVLDLSGLWDFQPDPDNVGEERGFMHRLPAPRPLAVPGSWNEQYADLFGYFGPAWHVRRVVVPTDWRGRRVVLRIGSANYRAVVWVNGQRVGEHEGGHLPFVCDITAAARFGDENVIAILVENTLRPDRVPAGNLNSLDIELTQGYPDTSFDFYPYAGLHRPVVLYCAPPAHIQDITVITRREGGQARVQVTVRMNEAPARGQVRLVGGESSAMSDMHSADEVGQVELRLSHTRWWSPNDPFLYHLTVVAGQDVYAMPVGLRTVAVQGKQFLLNDEPVWFKGFGRHEDFYASGRGLNLPLLVKDYDLLRWVGANSYRTSHYPYSEEEMQMADRLGILIIDELPAVSFLFDDQASVEKRKATCLRMLEELIARDKNHAAVVMWSVANEPLLPNLIARLSGQDTTPPPAYAHDFFRDLLARARALDPTRPATFVGRMGAPLEWQALTDVICVNRYWGWHEQGGQLARAIETLDQELDLIYETFQKPILISEFGADAPAGLHGQPPVMWSEEYQAELIRGYVTTARRKDFVIGAHVWNFADFLSVQSTRRVGGLNQKGVFTRDRRPKLAAHVLRELWRDEPSSTRPTAAPDVVTSAAAAPPATSQAIAQPTSALRVMLEEVARRIDGTRPGLTTTLKFDFGGDGVYRFVIRDGRVSVVEGDGEAVAWVRMAGDMALKVFRDKVNPMAAVLTGRIKVGGDLKALTILRDF</sequence>